<accession>A0A6A3CZW6</accession>
<protein>
    <submittedName>
        <fullName evidence="6">17.5 kDa class I heat shock protein</fullName>
    </submittedName>
</protein>
<dbReference type="EMBL" id="VEPZ02000127">
    <property type="protein sequence ID" value="KAE8733008.1"/>
    <property type="molecule type" value="Genomic_DNA"/>
</dbReference>
<sequence length="117" mass="13242">MSMIPHFHGGRRSSSVFDPFSLSIWDSFKDLDFPQISRENAVFVNTRVDWKETNEAHVFKADLPGMKKEEVKVEIEDDRVLQISGRETSRNKTRTTRGIASRGAVASSPRGSGCRRT</sequence>
<evidence type="ECO:0000256" key="1">
    <source>
        <dbReference type="ARBA" id="ARBA00023016"/>
    </source>
</evidence>
<feature type="domain" description="SHSP" evidence="5">
    <location>
        <begin position="39"/>
        <end position="117"/>
    </location>
</feature>
<evidence type="ECO:0000256" key="4">
    <source>
        <dbReference type="SAM" id="MobiDB-lite"/>
    </source>
</evidence>
<organism evidence="6 7">
    <name type="scientific">Hibiscus syriacus</name>
    <name type="common">Rose of Sharon</name>
    <dbReference type="NCBI Taxonomy" id="106335"/>
    <lineage>
        <taxon>Eukaryota</taxon>
        <taxon>Viridiplantae</taxon>
        <taxon>Streptophyta</taxon>
        <taxon>Embryophyta</taxon>
        <taxon>Tracheophyta</taxon>
        <taxon>Spermatophyta</taxon>
        <taxon>Magnoliopsida</taxon>
        <taxon>eudicotyledons</taxon>
        <taxon>Gunneridae</taxon>
        <taxon>Pentapetalae</taxon>
        <taxon>rosids</taxon>
        <taxon>malvids</taxon>
        <taxon>Malvales</taxon>
        <taxon>Malvaceae</taxon>
        <taxon>Malvoideae</taxon>
        <taxon>Hibiscus</taxon>
    </lineage>
</organism>
<gene>
    <name evidence="6" type="ORF">F3Y22_tig00001644pilonHSYRG00266</name>
</gene>
<evidence type="ECO:0000313" key="6">
    <source>
        <dbReference type="EMBL" id="KAE8733008.1"/>
    </source>
</evidence>
<dbReference type="SUPFAM" id="SSF49764">
    <property type="entry name" value="HSP20-like chaperones"/>
    <property type="match status" value="1"/>
</dbReference>
<feature type="region of interest" description="Disordered" evidence="4">
    <location>
        <begin position="84"/>
        <end position="117"/>
    </location>
</feature>
<dbReference type="PANTHER" id="PTHR11527">
    <property type="entry name" value="HEAT-SHOCK PROTEIN 20 FAMILY MEMBER"/>
    <property type="match status" value="1"/>
</dbReference>
<evidence type="ECO:0000313" key="7">
    <source>
        <dbReference type="Proteomes" id="UP000436088"/>
    </source>
</evidence>
<dbReference type="Proteomes" id="UP000436088">
    <property type="component" value="Unassembled WGS sequence"/>
</dbReference>
<dbReference type="AlphaFoldDB" id="A0A6A3CZW6"/>
<comment type="caution">
    <text evidence="6">The sequence shown here is derived from an EMBL/GenBank/DDBJ whole genome shotgun (WGS) entry which is preliminary data.</text>
</comment>
<dbReference type="InterPro" id="IPR002068">
    <property type="entry name" value="A-crystallin/Hsp20_dom"/>
</dbReference>
<proteinExistence type="inferred from homology"/>
<evidence type="ECO:0000256" key="2">
    <source>
        <dbReference type="PROSITE-ProRule" id="PRU00285"/>
    </source>
</evidence>
<comment type="similarity">
    <text evidence="2 3">Belongs to the small heat shock protein (HSP20) family.</text>
</comment>
<keyword evidence="1 6" id="KW-0346">Stress response</keyword>
<evidence type="ECO:0000256" key="3">
    <source>
        <dbReference type="RuleBase" id="RU003616"/>
    </source>
</evidence>
<dbReference type="InterPro" id="IPR031107">
    <property type="entry name" value="Small_HSP"/>
</dbReference>
<evidence type="ECO:0000259" key="5">
    <source>
        <dbReference type="PROSITE" id="PS01031"/>
    </source>
</evidence>
<name>A0A6A3CZW6_HIBSY</name>
<reference evidence="6" key="1">
    <citation type="submission" date="2019-09" db="EMBL/GenBank/DDBJ databases">
        <title>Draft genome information of white flower Hibiscus syriacus.</title>
        <authorList>
            <person name="Kim Y.-M."/>
        </authorList>
    </citation>
    <scope>NUCLEOTIDE SEQUENCE [LARGE SCALE GENOMIC DNA]</scope>
    <source>
        <strain evidence="6">YM2019G1</strain>
    </source>
</reference>
<dbReference type="Pfam" id="PF00011">
    <property type="entry name" value="HSP20"/>
    <property type="match status" value="1"/>
</dbReference>
<dbReference type="InterPro" id="IPR008978">
    <property type="entry name" value="HSP20-like_chaperone"/>
</dbReference>
<keyword evidence="7" id="KW-1185">Reference proteome</keyword>
<dbReference type="Gene3D" id="2.60.40.790">
    <property type="match status" value="1"/>
</dbReference>
<dbReference type="PROSITE" id="PS01031">
    <property type="entry name" value="SHSP"/>
    <property type="match status" value="1"/>
</dbReference>